<dbReference type="AlphaFoldDB" id="A0A1I2D8C5"/>
<protein>
    <recommendedName>
        <fullName evidence="9">Pycsar effector protein domain-containing protein</fullName>
    </recommendedName>
</protein>
<keyword evidence="2" id="KW-1003">Cell membrane</keyword>
<keyword evidence="6" id="KW-0051">Antiviral defense</keyword>
<organism evidence="10 11">
    <name type="scientific">Actinacidiphila alni</name>
    <dbReference type="NCBI Taxonomy" id="380248"/>
    <lineage>
        <taxon>Bacteria</taxon>
        <taxon>Bacillati</taxon>
        <taxon>Actinomycetota</taxon>
        <taxon>Actinomycetes</taxon>
        <taxon>Kitasatosporales</taxon>
        <taxon>Streptomycetaceae</taxon>
        <taxon>Actinacidiphila</taxon>
    </lineage>
</organism>
<evidence type="ECO:0000256" key="1">
    <source>
        <dbReference type="ARBA" id="ARBA00004236"/>
    </source>
</evidence>
<dbReference type="GO" id="GO:0051607">
    <property type="term" value="P:defense response to virus"/>
    <property type="evidence" value="ECO:0007669"/>
    <property type="project" value="UniProtKB-KW"/>
</dbReference>
<dbReference type="GO" id="GO:0005886">
    <property type="term" value="C:plasma membrane"/>
    <property type="evidence" value="ECO:0007669"/>
    <property type="project" value="UniProtKB-SubCell"/>
</dbReference>
<evidence type="ECO:0000256" key="8">
    <source>
        <dbReference type="SAM" id="Phobius"/>
    </source>
</evidence>
<keyword evidence="3 8" id="KW-0812">Transmembrane</keyword>
<feature type="transmembrane region" description="Helical" evidence="8">
    <location>
        <begin position="60"/>
        <end position="85"/>
    </location>
</feature>
<dbReference type="GO" id="GO:0000166">
    <property type="term" value="F:nucleotide binding"/>
    <property type="evidence" value="ECO:0007669"/>
    <property type="project" value="UniProtKB-KW"/>
</dbReference>
<dbReference type="STRING" id="380248.SAMN05216251_105111"/>
<evidence type="ECO:0000256" key="5">
    <source>
        <dbReference type="ARBA" id="ARBA00022989"/>
    </source>
</evidence>
<dbReference type="RefSeq" id="WP_245795950.1">
    <property type="nucleotide sequence ID" value="NZ_FONG01000005.1"/>
</dbReference>
<evidence type="ECO:0000256" key="4">
    <source>
        <dbReference type="ARBA" id="ARBA00022741"/>
    </source>
</evidence>
<keyword evidence="5 8" id="KW-1133">Transmembrane helix</keyword>
<feature type="transmembrane region" description="Helical" evidence="8">
    <location>
        <begin position="34"/>
        <end position="54"/>
    </location>
</feature>
<proteinExistence type="predicted"/>
<dbReference type="Proteomes" id="UP000199323">
    <property type="component" value="Unassembled WGS sequence"/>
</dbReference>
<evidence type="ECO:0000256" key="6">
    <source>
        <dbReference type="ARBA" id="ARBA00023118"/>
    </source>
</evidence>
<feature type="domain" description="Pycsar effector protein" evidence="9">
    <location>
        <begin position="16"/>
        <end position="164"/>
    </location>
</feature>
<evidence type="ECO:0000259" key="9">
    <source>
        <dbReference type="Pfam" id="PF18967"/>
    </source>
</evidence>
<evidence type="ECO:0000256" key="2">
    <source>
        <dbReference type="ARBA" id="ARBA00022475"/>
    </source>
</evidence>
<keyword evidence="7 8" id="KW-0472">Membrane</keyword>
<comment type="subcellular location">
    <subcellularLocation>
        <location evidence="1">Cell membrane</location>
    </subcellularLocation>
</comment>
<dbReference type="Pfam" id="PF18967">
    <property type="entry name" value="PycTM"/>
    <property type="match status" value="1"/>
</dbReference>
<dbReference type="EMBL" id="FONG01000005">
    <property type="protein sequence ID" value="SFE76343.1"/>
    <property type="molecule type" value="Genomic_DNA"/>
</dbReference>
<evidence type="ECO:0000256" key="3">
    <source>
        <dbReference type="ARBA" id="ARBA00022692"/>
    </source>
</evidence>
<reference evidence="10 11" key="1">
    <citation type="submission" date="2016-10" db="EMBL/GenBank/DDBJ databases">
        <authorList>
            <person name="de Groot N.N."/>
        </authorList>
    </citation>
    <scope>NUCLEOTIDE SEQUENCE [LARGE SCALE GENOMIC DNA]</scope>
    <source>
        <strain evidence="10 11">CGMCC 4.3510</strain>
    </source>
</reference>
<evidence type="ECO:0000313" key="10">
    <source>
        <dbReference type="EMBL" id="SFE76343.1"/>
    </source>
</evidence>
<sequence>MTTAAGPEPASVLYVAEHLLDTARADLARSDTKAAVLLSSALAIPALLLGGRWSPGVPGGAWLAPLVLGGLLYAAGTGLLVWALLPRTGTVRTGPGVTFFADTRATTDQRLLAVAVAEAARDRVGWLVTQFMDVSLILTTKYRCLKWGVRCLAPGLILSGLALSASG</sequence>
<evidence type="ECO:0000313" key="11">
    <source>
        <dbReference type="Proteomes" id="UP000199323"/>
    </source>
</evidence>
<evidence type="ECO:0000256" key="7">
    <source>
        <dbReference type="ARBA" id="ARBA00023136"/>
    </source>
</evidence>
<keyword evidence="11" id="KW-1185">Reference proteome</keyword>
<keyword evidence="4" id="KW-0547">Nucleotide-binding</keyword>
<name>A0A1I2D8C5_9ACTN</name>
<gene>
    <name evidence="10" type="ORF">SAMN05216251_105111</name>
</gene>
<accession>A0A1I2D8C5</accession>
<dbReference type="InterPro" id="IPR043760">
    <property type="entry name" value="PycTM_dom"/>
</dbReference>